<dbReference type="InterPro" id="IPR029056">
    <property type="entry name" value="Ribokinase-like"/>
</dbReference>
<dbReference type="GO" id="GO:0006796">
    <property type="term" value="P:phosphate-containing compound metabolic process"/>
    <property type="evidence" value="ECO:0007669"/>
    <property type="project" value="UniProtKB-ARBA"/>
</dbReference>
<dbReference type="InterPro" id="IPR002173">
    <property type="entry name" value="Carboh/pur_kinase_PfkB_CS"/>
</dbReference>
<evidence type="ECO:0000313" key="6">
    <source>
        <dbReference type="EMBL" id="OSL46791.1"/>
    </source>
</evidence>
<dbReference type="GO" id="GO:0016301">
    <property type="term" value="F:kinase activity"/>
    <property type="evidence" value="ECO:0007669"/>
    <property type="project" value="UniProtKB-KW"/>
</dbReference>
<dbReference type="GO" id="GO:0005829">
    <property type="term" value="C:cytosol"/>
    <property type="evidence" value="ECO:0007669"/>
    <property type="project" value="TreeGrafter"/>
</dbReference>
<dbReference type="Proteomes" id="UP000243401">
    <property type="component" value="Unassembled WGS sequence"/>
</dbReference>
<dbReference type="PANTHER" id="PTHR10584">
    <property type="entry name" value="SUGAR KINASE"/>
    <property type="match status" value="1"/>
</dbReference>
<dbReference type="PROSITE" id="PS00584">
    <property type="entry name" value="PFKB_KINASES_2"/>
    <property type="match status" value="1"/>
</dbReference>
<reference evidence="6 7" key="1">
    <citation type="submission" date="2010-04" db="EMBL/GenBank/DDBJ databases">
        <title>The Genome Sequence of Escherichia coli H605.</title>
        <authorList>
            <consortium name="The Broad Institute Genome Sequencing Platform"/>
            <consortium name="The Broad Institute Genome Sequencing Center for Infectious Disease"/>
            <person name="Feldgarden M."/>
            <person name="Gordon D.M."/>
            <person name="Johnson J.R."/>
            <person name="Johnston B.D."/>
            <person name="Young S."/>
            <person name="Zeng Q."/>
            <person name="Koehrsen M."/>
            <person name="Alvarado L."/>
            <person name="Berlin A.M."/>
            <person name="Borenstein D."/>
            <person name="Chapman S.B."/>
            <person name="Chen Z."/>
            <person name="Engels R."/>
            <person name="Freedman E."/>
            <person name="Gellesch M."/>
            <person name="Goldberg J."/>
            <person name="Griggs A."/>
            <person name="Gujja S."/>
            <person name="Heilman E.R."/>
            <person name="Heiman D.I."/>
            <person name="Hepburn T.A."/>
            <person name="Howarth C."/>
            <person name="Jen D."/>
            <person name="Larson L."/>
            <person name="Mehta T."/>
            <person name="Park D."/>
            <person name="Pearson M."/>
            <person name="Richards J."/>
            <person name="Roberts A."/>
            <person name="Saif S."/>
            <person name="Shea T.D."/>
            <person name="Shenoy N."/>
            <person name="Sisk P."/>
            <person name="Stolte C."/>
            <person name="Sykes S.N."/>
            <person name="Walk T."/>
            <person name="White J."/>
            <person name="Yandava C."/>
            <person name="Haas B."/>
            <person name="Henn M.R."/>
            <person name="Nusbaum C."/>
            <person name="Birren B."/>
        </authorList>
    </citation>
    <scope>NUCLEOTIDE SEQUENCE [LARGE SCALE GENOMIC DNA]</scope>
    <source>
        <strain evidence="6 7">H605</strain>
    </source>
</reference>
<evidence type="ECO:0000259" key="5">
    <source>
        <dbReference type="Pfam" id="PF00294"/>
    </source>
</evidence>
<dbReference type="Gene3D" id="3.40.1190.20">
    <property type="match status" value="1"/>
</dbReference>
<evidence type="ECO:0000256" key="1">
    <source>
        <dbReference type="ARBA" id="ARBA00010688"/>
    </source>
</evidence>
<dbReference type="Pfam" id="PF00294">
    <property type="entry name" value="PfkB"/>
    <property type="match status" value="1"/>
</dbReference>
<comment type="caution">
    <text evidence="6">The sequence shown here is derived from an EMBL/GenBank/DDBJ whole genome shotgun (WGS) entry which is preliminary data.</text>
</comment>
<gene>
    <name evidence="6" type="ORF">EATG_01878</name>
</gene>
<dbReference type="InterPro" id="IPR002139">
    <property type="entry name" value="Ribo/fructo_kinase"/>
</dbReference>
<keyword evidence="2 4" id="KW-0808">Transferase</keyword>
<evidence type="ECO:0000256" key="4">
    <source>
        <dbReference type="RuleBase" id="RU003704"/>
    </source>
</evidence>
<evidence type="ECO:0000256" key="3">
    <source>
        <dbReference type="ARBA" id="ARBA00022777"/>
    </source>
</evidence>
<evidence type="ECO:0000313" key="7">
    <source>
        <dbReference type="Proteomes" id="UP000243401"/>
    </source>
</evidence>
<name>A0AAJ3TYU3_ECOLX</name>
<comment type="similarity">
    <text evidence="1 4">Belongs to the carbohydrate kinase PfkB family.</text>
</comment>
<protein>
    <submittedName>
        <fullName evidence="6">Kinase, PfkB family</fullName>
    </submittedName>
</protein>
<keyword evidence="3 4" id="KW-0418">Kinase</keyword>
<dbReference type="PANTHER" id="PTHR10584:SF157">
    <property type="entry name" value="SULFOFRUCTOSE KINASE"/>
    <property type="match status" value="1"/>
</dbReference>
<accession>A0AAJ3TYU3</accession>
<dbReference type="EMBL" id="ADJX01000008">
    <property type="protein sequence ID" value="OSL46791.1"/>
    <property type="molecule type" value="Genomic_DNA"/>
</dbReference>
<organism evidence="6 7">
    <name type="scientific">Escherichia coli H605</name>
    <dbReference type="NCBI Taxonomy" id="656410"/>
    <lineage>
        <taxon>Bacteria</taxon>
        <taxon>Pseudomonadati</taxon>
        <taxon>Pseudomonadota</taxon>
        <taxon>Gammaproteobacteria</taxon>
        <taxon>Enterobacterales</taxon>
        <taxon>Enterobacteriaceae</taxon>
        <taxon>Escherichia</taxon>
    </lineage>
</organism>
<dbReference type="SUPFAM" id="SSF53613">
    <property type="entry name" value="Ribokinase-like"/>
    <property type="match status" value="1"/>
</dbReference>
<sequence length="320" mass="34454">MSTQAENALAIWRNKAMKKFDVAALGSGNIDMFLSIPSLPTRGGKVIGARLGEQAGGTVANSACAMGQLGLDVVSVSCIGNDHSASIILDGFKKHHVNCDFIQVIPDLIANTAIIFIDESGEKTLVYSPGSDHEWDEEKALQAIAQSHYFYSMPANIEKFRMLAQYAHSQTTKVVVDIEPHIVATPERLASILQLADIAIFNYDGFIRGYAAEPDCTLLHDIQEDYQLDAIVVTLDARGVIAVKGNEQVQIGSYTIPVLDTTGAGDTFNGAFIYSLIKNMSLIEALKFASATAAINITALGARGHLATPSEVNLFLLQHD</sequence>
<dbReference type="InterPro" id="IPR011611">
    <property type="entry name" value="PfkB_dom"/>
</dbReference>
<dbReference type="PRINTS" id="PR00990">
    <property type="entry name" value="RIBOKINASE"/>
</dbReference>
<dbReference type="AlphaFoldDB" id="A0AAJ3TYU3"/>
<evidence type="ECO:0000256" key="2">
    <source>
        <dbReference type="ARBA" id="ARBA00022679"/>
    </source>
</evidence>
<feature type="domain" description="Carbohydrate kinase PfkB" evidence="5">
    <location>
        <begin position="21"/>
        <end position="304"/>
    </location>
</feature>
<proteinExistence type="inferred from homology"/>